<comment type="subcellular location">
    <subcellularLocation>
        <location evidence="3">Cell membrane</location>
        <topology evidence="3">Multi-pass membrane protein</topology>
    </subcellularLocation>
    <subcellularLocation>
        <location evidence="2">Membrane raft</location>
        <topology evidence="2">Multi-pass membrane protein</topology>
    </subcellularLocation>
</comment>
<dbReference type="GO" id="GO:0005524">
    <property type="term" value="F:ATP binding"/>
    <property type="evidence" value="ECO:0007669"/>
    <property type="project" value="UniProtKB-KW"/>
</dbReference>
<evidence type="ECO:0000256" key="1">
    <source>
        <dbReference type="ARBA" id="ARBA00000085"/>
    </source>
</evidence>
<evidence type="ECO:0000256" key="14">
    <source>
        <dbReference type="ARBA" id="ARBA00023136"/>
    </source>
</evidence>
<keyword evidence="11" id="KW-0067">ATP-binding</keyword>
<keyword evidence="13" id="KW-0902">Two-component regulatory system</keyword>
<dbReference type="Gene3D" id="3.30.565.10">
    <property type="entry name" value="Histidine kinase-like ATPase, C-terminal domain"/>
    <property type="match status" value="1"/>
</dbReference>
<evidence type="ECO:0000256" key="7">
    <source>
        <dbReference type="ARBA" id="ARBA00022679"/>
    </source>
</evidence>
<dbReference type="CDD" id="cd00082">
    <property type="entry name" value="HisKA"/>
    <property type="match status" value="1"/>
</dbReference>
<keyword evidence="12 15" id="KW-1133">Transmembrane helix</keyword>
<dbReference type="AlphaFoldDB" id="A0A3R9P5I4"/>
<evidence type="ECO:0000313" key="19">
    <source>
        <dbReference type="Proteomes" id="UP000275076"/>
    </source>
</evidence>
<reference evidence="18 19" key="1">
    <citation type="submission" date="2018-10" db="EMBL/GenBank/DDBJ databases">
        <title>Draft genome sequence of Bacillus salarius IM0101, isolated from a hypersaline soil in Inner Mongolia, China.</title>
        <authorList>
            <person name="Yamprayoonswat W."/>
            <person name="Boonvisut S."/>
            <person name="Jumpathong W."/>
            <person name="Sittihan S."/>
            <person name="Ruangsuj P."/>
            <person name="Wanthongcharoen S."/>
            <person name="Thongpramul N."/>
            <person name="Pimmason S."/>
            <person name="Yu B."/>
            <person name="Yasawong M."/>
        </authorList>
    </citation>
    <scope>NUCLEOTIDE SEQUENCE [LARGE SCALE GENOMIC DNA]</scope>
    <source>
        <strain evidence="18 19">IM0101</strain>
    </source>
</reference>
<dbReference type="EMBL" id="RBVX01000009">
    <property type="protein sequence ID" value="RSL33306.1"/>
    <property type="molecule type" value="Genomic_DNA"/>
</dbReference>
<keyword evidence="8 15" id="KW-0812">Transmembrane</keyword>
<dbReference type="EC" id="2.7.13.3" evidence="4"/>
<dbReference type="InterPro" id="IPR050398">
    <property type="entry name" value="HssS/ArlS-like"/>
</dbReference>
<evidence type="ECO:0000256" key="2">
    <source>
        <dbReference type="ARBA" id="ARBA00004314"/>
    </source>
</evidence>
<dbReference type="Pfam" id="PF00672">
    <property type="entry name" value="HAMP"/>
    <property type="match status" value="1"/>
</dbReference>
<dbReference type="Proteomes" id="UP000275076">
    <property type="component" value="Unassembled WGS sequence"/>
</dbReference>
<accession>A0A3R9P5I4</accession>
<keyword evidence="19" id="KW-1185">Reference proteome</keyword>
<dbReference type="OrthoDB" id="9813151at2"/>
<dbReference type="GO" id="GO:0045121">
    <property type="term" value="C:membrane raft"/>
    <property type="evidence" value="ECO:0007669"/>
    <property type="project" value="UniProtKB-SubCell"/>
</dbReference>
<keyword evidence="14 15" id="KW-0472">Membrane</keyword>
<dbReference type="InterPro" id="IPR004358">
    <property type="entry name" value="Sig_transdc_His_kin-like_C"/>
</dbReference>
<comment type="caution">
    <text evidence="18">The sequence shown here is derived from an EMBL/GenBank/DDBJ whole genome shotgun (WGS) entry which is preliminary data.</text>
</comment>
<evidence type="ECO:0000256" key="9">
    <source>
        <dbReference type="ARBA" id="ARBA00022741"/>
    </source>
</evidence>
<feature type="transmembrane region" description="Helical" evidence="15">
    <location>
        <begin position="12"/>
        <end position="31"/>
    </location>
</feature>
<evidence type="ECO:0000256" key="11">
    <source>
        <dbReference type="ARBA" id="ARBA00022840"/>
    </source>
</evidence>
<dbReference type="GO" id="GO:0005886">
    <property type="term" value="C:plasma membrane"/>
    <property type="evidence" value="ECO:0007669"/>
    <property type="project" value="UniProtKB-SubCell"/>
</dbReference>
<dbReference type="PANTHER" id="PTHR45528:SF1">
    <property type="entry name" value="SENSOR HISTIDINE KINASE CPXA"/>
    <property type="match status" value="1"/>
</dbReference>
<comment type="catalytic activity">
    <reaction evidence="1">
        <text>ATP + protein L-histidine = ADP + protein N-phospho-L-histidine.</text>
        <dbReference type="EC" id="2.7.13.3"/>
    </reaction>
</comment>
<keyword evidence="7" id="KW-0808">Transferase</keyword>
<organism evidence="18 19">
    <name type="scientific">Salibacterium salarium</name>
    <dbReference type="NCBI Taxonomy" id="284579"/>
    <lineage>
        <taxon>Bacteria</taxon>
        <taxon>Bacillati</taxon>
        <taxon>Bacillota</taxon>
        <taxon>Bacilli</taxon>
        <taxon>Bacillales</taxon>
        <taxon>Bacillaceae</taxon>
    </lineage>
</organism>
<dbReference type="GO" id="GO:0000155">
    <property type="term" value="F:phosphorelay sensor kinase activity"/>
    <property type="evidence" value="ECO:0007669"/>
    <property type="project" value="InterPro"/>
</dbReference>
<dbReference type="InterPro" id="IPR036890">
    <property type="entry name" value="HATPase_C_sf"/>
</dbReference>
<dbReference type="RefSeq" id="WP_125556061.1">
    <property type="nucleotide sequence ID" value="NZ_RBVX01000009.1"/>
</dbReference>
<evidence type="ECO:0000256" key="10">
    <source>
        <dbReference type="ARBA" id="ARBA00022777"/>
    </source>
</evidence>
<keyword evidence="9" id="KW-0547">Nucleotide-binding</keyword>
<keyword evidence="6" id="KW-0597">Phosphoprotein</keyword>
<evidence type="ECO:0000256" key="8">
    <source>
        <dbReference type="ARBA" id="ARBA00022692"/>
    </source>
</evidence>
<dbReference type="FunFam" id="3.30.565.10:FF:000023">
    <property type="entry name" value="PAS domain-containing sensor histidine kinase"/>
    <property type="match status" value="1"/>
</dbReference>
<evidence type="ECO:0000256" key="3">
    <source>
        <dbReference type="ARBA" id="ARBA00004651"/>
    </source>
</evidence>
<evidence type="ECO:0000259" key="17">
    <source>
        <dbReference type="PROSITE" id="PS50885"/>
    </source>
</evidence>
<dbReference type="SUPFAM" id="SSF55874">
    <property type="entry name" value="ATPase domain of HSP90 chaperone/DNA topoisomerase II/histidine kinase"/>
    <property type="match status" value="1"/>
</dbReference>
<dbReference type="PRINTS" id="PR00344">
    <property type="entry name" value="BCTRLSENSOR"/>
</dbReference>
<evidence type="ECO:0000256" key="13">
    <source>
        <dbReference type="ARBA" id="ARBA00023012"/>
    </source>
</evidence>
<evidence type="ECO:0000256" key="15">
    <source>
        <dbReference type="SAM" id="Phobius"/>
    </source>
</evidence>
<dbReference type="Gene3D" id="6.10.340.10">
    <property type="match status" value="1"/>
</dbReference>
<dbReference type="FunFam" id="1.10.287.130:FF:000001">
    <property type="entry name" value="Two-component sensor histidine kinase"/>
    <property type="match status" value="1"/>
</dbReference>
<dbReference type="SUPFAM" id="SSF158472">
    <property type="entry name" value="HAMP domain-like"/>
    <property type="match status" value="1"/>
</dbReference>
<name>A0A3R9P5I4_9BACI</name>
<evidence type="ECO:0000256" key="5">
    <source>
        <dbReference type="ARBA" id="ARBA00022475"/>
    </source>
</evidence>
<dbReference type="InterPro" id="IPR003594">
    <property type="entry name" value="HATPase_dom"/>
</dbReference>
<proteinExistence type="predicted"/>
<dbReference type="InterPro" id="IPR036097">
    <property type="entry name" value="HisK_dim/P_sf"/>
</dbReference>
<dbReference type="SMART" id="SM00388">
    <property type="entry name" value="HisKA"/>
    <property type="match status" value="1"/>
</dbReference>
<evidence type="ECO:0000256" key="4">
    <source>
        <dbReference type="ARBA" id="ARBA00012438"/>
    </source>
</evidence>
<dbReference type="SMART" id="SM00304">
    <property type="entry name" value="HAMP"/>
    <property type="match status" value="1"/>
</dbReference>
<dbReference type="InterPro" id="IPR003660">
    <property type="entry name" value="HAMP_dom"/>
</dbReference>
<keyword evidence="5" id="KW-1003">Cell membrane</keyword>
<dbReference type="Gene3D" id="1.10.287.130">
    <property type="match status" value="1"/>
</dbReference>
<keyword evidence="10" id="KW-0418">Kinase</keyword>
<gene>
    <name evidence="18" type="ORF">D7Z54_11850</name>
</gene>
<dbReference type="Pfam" id="PF02518">
    <property type="entry name" value="HATPase_c"/>
    <property type="match status" value="1"/>
</dbReference>
<evidence type="ECO:0000259" key="16">
    <source>
        <dbReference type="PROSITE" id="PS50109"/>
    </source>
</evidence>
<dbReference type="PROSITE" id="PS50885">
    <property type="entry name" value="HAMP"/>
    <property type="match status" value="1"/>
</dbReference>
<protein>
    <recommendedName>
        <fullName evidence="4">histidine kinase</fullName>
        <ecNumber evidence="4">2.7.13.3</ecNumber>
    </recommendedName>
</protein>
<sequence>MNTIFYKLGGSIVVLFFIVLLPLGFVMLEIFHNYNHTHLKEETEEMASQYAIMLAASNRLDIDLLVDAMAAETVREIIVFDQTKKVIETSRIESFTPNKNLSGTGEIGSYVDPENNERYFYVGKPVSDESIGSVYVFSPSNLMSSSAIRVQNALLLSGLGALLLAIGFTFIFSRKLTNPLHLMEKAAKKLARGDLEAKVPVTTKDELGFLARSMNDLARELKRYQDSRREFFSNVSHEFRTPLSYIQGYSHALKNGLHQNEDQRQQFIHVIHDEANRMNRLIDDLFELSRMEEERFPLELELVHLGYIAQKAVRKVRPSTGEKAITLVTEIEEDIPDIVGDSFRLEQIFMNLLQNAVRYTEHGSVRVKVLEENGKVKGMVSDTGSGIASKELPYIFERFYRVEKSRARDFGGTGLGLAIVKQLTELQYGTIDVESRHGKGTTFTLCFPEAREGDE</sequence>
<dbReference type="PROSITE" id="PS50109">
    <property type="entry name" value="HIS_KIN"/>
    <property type="match status" value="1"/>
</dbReference>
<dbReference type="Pfam" id="PF00512">
    <property type="entry name" value="HisKA"/>
    <property type="match status" value="1"/>
</dbReference>
<dbReference type="CDD" id="cd06225">
    <property type="entry name" value="HAMP"/>
    <property type="match status" value="1"/>
</dbReference>
<feature type="domain" description="HAMP" evidence="17">
    <location>
        <begin position="174"/>
        <end position="226"/>
    </location>
</feature>
<evidence type="ECO:0000256" key="6">
    <source>
        <dbReference type="ARBA" id="ARBA00022553"/>
    </source>
</evidence>
<feature type="transmembrane region" description="Helical" evidence="15">
    <location>
        <begin position="153"/>
        <end position="172"/>
    </location>
</feature>
<evidence type="ECO:0000256" key="12">
    <source>
        <dbReference type="ARBA" id="ARBA00022989"/>
    </source>
</evidence>
<dbReference type="InterPro" id="IPR005467">
    <property type="entry name" value="His_kinase_dom"/>
</dbReference>
<dbReference type="InterPro" id="IPR003661">
    <property type="entry name" value="HisK_dim/P_dom"/>
</dbReference>
<dbReference type="SUPFAM" id="SSF47384">
    <property type="entry name" value="Homodimeric domain of signal transducing histidine kinase"/>
    <property type="match status" value="1"/>
</dbReference>
<evidence type="ECO:0000313" key="18">
    <source>
        <dbReference type="EMBL" id="RSL33306.1"/>
    </source>
</evidence>
<dbReference type="PANTHER" id="PTHR45528">
    <property type="entry name" value="SENSOR HISTIDINE KINASE CPXA"/>
    <property type="match status" value="1"/>
</dbReference>
<feature type="domain" description="Histidine kinase" evidence="16">
    <location>
        <begin position="234"/>
        <end position="451"/>
    </location>
</feature>
<dbReference type="SMART" id="SM00387">
    <property type="entry name" value="HATPase_c"/>
    <property type="match status" value="1"/>
</dbReference>